<dbReference type="OrthoDB" id="9812921at2"/>
<dbReference type="Pfam" id="PF00326">
    <property type="entry name" value="Peptidase_S9"/>
    <property type="match status" value="1"/>
</dbReference>
<feature type="chain" id="PRO_5013253868" evidence="2">
    <location>
        <begin position="24"/>
        <end position="599"/>
    </location>
</feature>
<dbReference type="AlphaFoldDB" id="A0A1X7KC76"/>
<dbReference type="RefSeq" id="WP_085517738.1">
    <property type="nucleotide sequence ID" value="NZ_FXAW01000005.1"/>
</dbReference>
<dbReference type="SUPFAM" id="SSF82171">
    <property type="entry name" value="DPP6 N-terminal domain-like"/>
    <property type="match status" value="1"/>
</dbReference>
<feature type="domain" description="Peptidase S9 prolyl oligopeptidase catalytic" evidence="3">
    <location>
        <begin position="406"/>
        <end position="596"/>
    </location>
</feature>
<dbReference type="InterPro" id="IPR029058">
    <property type="entry name" value="AB_hydrolase_fold"/>
</dbReference>
<dbReference type="Gene3D" id="3.40.50.1820">
    <property type="entry name" value="alpha/beta hydrolase"/>
    <property type="match status" value="1"/>
</dbReference>
<proteinExistence type="predicted"/>
<evidence type="ECO:0000259" key="3">
    <source>
        <dbReference type="Pfam" id="PF00326"/>
    </source>
</evidence>
<organism evidence="4 5">
    <name type="scientific">Marivirga sericea</name>
    <dbReference type="NCBI Taxonomy" id="1028"/>
    <lineage>
        <taxon>Bacteria</taxon>
        <taxon>Pseudomonadati</taxon>
        <taxon>Bacteroidota</taxon>
        <taxon>Cytophagia</taxon>
        <taxon>Cytophagales</taxon>
        <taxon>Marivirgaceae</taxon>
        <taxon>Marivirga</taxon>
    </lineage>
</organism>
<keyword evidence="4" id="KW-0645">Protease</keyword>
<dbReference type="GO" id="GO:0006508">
    <property type="term" value="P:proteolysis"/>
    <property type="evidence" value="ECO:0007669"/>
    <property type="project" value="InterPro"/>
</dbReference>
<dbReference type="PANTHER" id="PTHR42776">
    <property type="entry name" value="SERINE PEPTIDASE S9 FAMILY MEMBER"/>
    <property type="match status" value="1"/>
</dbReference>
<evidence type="ECO:0000256" key="1">
    <source>
        <dbReference type="ARBA" id="ARBA00022801"/>
    </source>
</evidence>
<dbReference type="STRING" id="1028.SAMN05661096_02567"/>
<dbReference type="GO" id="GO:0004252">
    <property type="term" value="F:serine-type endopeptidase activity"/>
    <property type="evidence" value="ECO:0007669"/>
    <property type="project" value="TreeGrafter"/>
</dbReference>
<dbReference type="Gene3D" id="2.120.10.30">
    <property type="entry name" value="TolB, C-terminal domain"/>
    <property type="match status" value="1"/>
</dbReference>
<gene>
    <name evidence="4" type="ORF">SAMN05661096_02567</name>
</gene>
<evidence type="ECO:0000313" key="4">
    <source>
        <dbReference type="EMBL" id="SMG38752.1"/>
    </source>
</evidence>
<feature type="signal peptide" evidence="2">
    <location>
        <begin position="1"/>
        <end position="23"/>
    </location>
</feature>
<dbReference type="PANTHER" id="PTHR42776:SF27">
    <property type="entry name" value="DIPEPTIDYL PEPTIDASE FAMILY MEMBER 6"/>
    <property type="match status" value="1"/>
</dbReference>
<keyword evidence="4" id="KW-0031">Aminopeptidase</keyword>
<dbReference type="EMBL" id="FXAW01000005">
    <property type="protein sequence ID" value="SMG38752.1"/>
    <property type="molecule type" value="Genomic_DNA"/>
</dbReference>
<dbReference type="GO" id="GO:0004177">
    <property type="term" value="F:aminopeptidase activity"/>
    <property type="evidence" value="ECO:0007669"/>
    <property type="project" value="UniProtKB-KW"/>
</dbReference>
<dbReference type="InterPro" id="IPR011042">
    <property type="entry name" value="6-blade_b-propeller_TolB-like"/>
</dbReference>
<accession>A0A1X7KC76</accession>
<sequence>MKQIIVLKINILFVLLTSSPSLAIGQSVNQISTSPKQNYIAYVKDQKSLWISSLLNRNKEKMVYSNLNDFNERFFIWSKEDAKFIFESNHTVYIYDLENQKLDSIPLNPNLNLFKFYLIDQVALANNKLYFSANENNKLNKIYCLDFASGEVQLIIQDSEDIGNLAISEDGKYLAYQHYSSTYDRGSISGIKIVNLTKDEIIYSYQLDTKSFLTNLSFLANEKLLFRNVYGNNYILSLNSMNIDEYKLDTYGYFLKFHEKEVVTLKYEKGNKKYSLFNPKVNSYQSLLITKNGILKHVESIENNTFYTYYIDESGNEPKRLMKENSKTKKSEIVYDFIAQNPLKDSKYKIISYLNKDQNYSESYLYLPANYENITSELPLIILAYGGYRDRFPDFSYFMNEIFFRYLNKGFAIALVNTRGYASERRGDEYGKAQLEDTELFINTITAEFNIDKENIIVAGHSHGATMVFYYLTHSSIFKGGIAINGAADWIEQSKLKSMTGLPGEMGGEANEFMEKYERYSPLTNISEGMSPILIISGENDRQIPFEINSQRFFEKTQTMKLHHEYIHFKDEGHLIKTQENINQLTSNIERFLLKLTSL</sequence>
<evidence type="ECO:0000313" key="5">
    <source>
        <dbReference type="Proteomes" id="UP000193804"/>
    </source>
</evidence>
<reference evidence="5" key="1">
    <citation type="submission" date="2017-04" db="EMBL/GenBank/DDBJ databases">
        <authorList>
            <person name="Varghese N."/>
            <person name="Submissions S."/>
        </authorList>
    </citation>
    <scope>NUCLEOTIDE SEQUENCE [LARGE SCALE GENOMIC DNA]</scope>
    <source>
        <strain evidence="5">DSM 4125</strain>
    </source>
</reference>
<protein>
    <submittedName>
        <fullName evidence="4">Dipeptidyl aminopeptidase/acylaminoacyl peptidase</fullName>
    </submittedName>
</protein>
<keyword evidence="5" id="KW-1185">Reference proteome</keyword>
<dbReference type="SUPFAM" id="SSF53474">
    <property type="entry name" value="alpha/beta-Hydrolases"/>
    <property type="match status" value="1"/>
</dbReference>
<keyword evidence="1" id="KW-0378">Hydrolase</keyword>
<name>A0A1X7KC76_9BACT</name>
<evidence type="ECO:0000256" key="2">
    <source>
        <dbReference type="SAM" id="SignalP"/>
    </source>
</evidence>
<dbReference type="Proteomes" id="UP000193804">
    <property type="component" value="Unassembled WGS sequence"/>
</dbReference>
<keyword evidence="2" id="KW-0732">Signal</keyword>
<dbReference type="InterPro" id="IPR001375">
    <property type="entry name" value="Peptidase_S9_cat"/>
</dbReference>